<name>A0ABU7FNH0_9ACTN</name>
<dbReference type="RefSeq" id="WP_329509068.1">
    <property type="nucleotide sequence ID" value="NZ_BAAAYZ010000085.1"/>
</dbReference>
<dbReference type="Proteomes" id="UP001333996">
    <property type="component" value="Unassembled WGS sequence"/>
</dbReference>
<evidence type="ECO:0000313" key="1">
    <source>
        <dbReference type="EMBL" id="MED7824634.1"/>
    </source>
</evidence>
<sequence length="46" mass="5219">MRSRVERDVIVERWRAITGAHLVALVRSGARFENGVLIERKEVTAA</sequence>
<reference evidence="1" key="1">
    <citation type="submission" date="2024-01" db="EMBL/GenBank/DDBJ databases">
        <title>First draft genome sequence data of TA4-1, the type strain of Gram-positive actinobacterium Streptomyces chiangmaiensis.</title>
        <authorList>
            <person name="Yasawong M."/>
            <person name="Nantapong N."/>
        </authorList>
    </citation>
    <scope>NUCLEOTIDE SEQUENCE</scope>
    <source>
        <strain evidence="1">TA4-1</strain>
    </source>
</reference>
<gene>
    <name evidence="1" type="ORF">VXC91_22240</name>
</gene>
<proteinExistence type="predicted"/>
<keyword evidence="2" id="KW-1185">Reference proteome</keyword>
<organism evidence="1 2">
    <name type="scientific">Streptomyces chiangmaiensis</name>
    <dbReference type="NCBI Taxonomy" id="766497"/>
    <lineage>
        <taxon>Bacteria</taxon>
        <taxon>Bacillati</taxon>
        <taxon>Actinomycetota</taxon>
        <taxon>Actinomycetes</taxon>
        <taxon>Kitasatosporales</taxon>
        <taxon>Streptomycetaceae</taxon>
        <taxon>Streptomyces</taxon>
    </lineage>
</organism>
<protein>
    <submittedName>
        <fullName evidence="1">Uncharacterized protein</fullName>
    </submittedName>
</protein>
<comment type="caution">
    <text evidence="1">The sequence shown here is derived from an EMBL/GenBank/DDBJ whole genome shotgun (WGS) entry which is preliminary data.</text>
</comment>
<accession>A0ABU7FNH0</accession>
<dbReference type="EMBL" id="JAYWVC010000078">
    <property type="protein sequence ID" value="MED7824634.1"/>
    <property type="molecule type" value="Genomic_DNA"/>
</dbReference>
<evidence type="ECO:0000313" key="2">
    <source>
        <dbReference type="Proteomes" id="UP001333996"/>
    </source>
</evidence>